<name>A0A4S3JJH2_9EURO</name>
<evidence type="ECO:0000256" key="3">
    <source>
        <dbReference type="ARBA" id="ARBA00022630"/>
    </source>
</evidence>
<evidence type="ECO:0000256" key="4">
    <source>
        <dbReference type="ARBA" id="ARBA00022827"/>
    </source>
</evidence>
<dbReference type="SUPFAM" id="SSF51905">
    <property type="entry name" value="FAD/NAD(P)-binding domain"/>
    <property type="match status" value="1"/>
</dbReference>
<dbReference type="VEuPathDB" id="FungiDB:EYZ11_004879"/>
<evidence type="ECO:0000313" key="5">
    <source>
        <dbReference type="EMBL" id="THC95666.1"/>
    </source>
</evidence>
<keyword evidence="6" id="KW-1185">Reference proteome</keyword>
<dbReference type="PANTHER" id="PTHR42877:SF7">
    <property type="entry name" value="FLAVIN-BINDING MONOOXYGENASE-RELATED"/>
    <property type="match status" value="1"/>
</dbReference>
<organism evidence="5 6">
    <name type="scientific">Aspergillus tanneri</name>
    <dbReference type="NCBI Taxonomy" id="1220188"/>
    <lineage>
        <taxon>Eukaryota</taxon>
        <taxon>Fungi</taxon>
        <taxon>Dikarya</taxon>
        <taxon>Ascomycota</taxon>
        <taxon>Pezizomycotina</taxon>
        <taxon>Eurotiomycetes</taxon>
        <taxon>Eurotiomycetidae</taxon>
        <taxon>Eurotiales</taxon>
        <taxon>Aspergillaceae</taxon>
        <taxon>Aspergillus</taxon>
        <taxon>Aspergillus subgen. Circumdati</taxon>
    </lineage>
</organism>
<sequence>MNSNSESFMHATLNRPLKLIYVGAGISGIIAAIQFRKAVPHLELVIYEKNPELGGTWYENNYPGCACGPNSFQERRLSQVLNFTNYAAKYFERTVYSSDCNRSSIHAIKALGYVRWEGFEITPYDGNEFGWFENGWAAAENTPDINPEAIPWYLDRTSFLDIAQLQGKE</sequence>
<comment type="caution">
    <text evidence="5">The sequence shown here is derived from an EMBL/GenBank/DDBJ whole genome shotgun (WGS) entry which is preliminary data.</text>
</comment>
<dbReference type="Pfam" id="PF13450">
    <property type="entry name" value="NAD_binding_8"/>
    <property type="match status" value="1"/>
</dbReference>
<comment type="cofactor">
    <cofactor evidence="1">
        <name>FAD</name>
        <dbReference type="ChEBI" id="CHEBI:57692"/>
    </cofactor>
</comment>
<protein>
    <recommendedName>
        <fullName evidence="7">FAD/NAD(P)-binding domain-containing protein</fullName>
    </recommendedName>
</protein>
<dbReference type="EMBL" id="SOSA01000148">
    <property type="protein sequence ID" value="THC95666.1"/>
    <property type="molecule type" value="Genomic_DNA"/>
</dbReference>
<dbReference type="InterPro" id="IPR051209">
    <property type="entry name" value="FAD-bind_Monooxygenase_sf"/>
</dbReference>
<evidence type="ECO:0000256" key="2">
    <source>
        <dbReference type="ARBA" id="ARBA00010139"/>
    </source>
</evidence>
<proteinExistence type="inferred from homology"/>
<dbReference type="Proteomes" id="UP000308092">
    <property type="component" value="Unassembled WGS sequence"/>
</dbReference>
<keyword evidence="3" id="KW-0285">Flavoprotein</keyword>
<dbReference type="AlphaFoldDB" id="A0A4S3JJH2"/>
<evidence type="ECO:0000313" key="6">
    <source>
        <dbReference type="Proteomes" id="UP000308092"/>
    </source>
</evidence>
<gene>
    <name evidence="5" type="ORF">EYZ11_004879</name>
</gene>
<comment type="similarity">
    <text evidence="2">Belongs to the FAD-binding monooxygenase family.</text>
</comment>
<evidence type="ECO:0008006" key="7">
    <source>
        <dbReference type="Google" id="ProtNLM"/>
    </source>
</evidence>
<accession>A0A4S3JJH2</accession>
<dbReference type="InterPro" id="IPR036188">
    <property type="entry name" value="FAD/NAD-bd_sf"/>
</dbReference>
<dbReference type="PANTHER" id="PTHR42877">
    <property type="entry name" value="L-ORNITHINE N(5)-MONOOXYGENASE-RELATED"/>
    <property type="match status" value="1"/>
</dbReference>
<dbReference type="STRING" id="1220188.A0A4S3JJH2"/>
<reference evidence="5 6" key="1">
    <citation type="submission" date="2019-03" db="EMBL/GenBank/DDBJ databases">
        <title>The genome sequence of a newly discovered highly antifungal drug resistant Aspergillus species, Aspergillus tanneri NIH 1004.</title>
        <authorList>
            <person name="Mounaud S."/>
            <person name="Singh I."/>
            <person name="Joardar V."/>
            <person name="Pakala S."/>
            <person name="Pakala S."/>
            <person name="Venepally P."/>
            <person name="Hoover J."/>
            <person name="Nierman W."/>
            <person name="Chung J."/>
            <person name="Losada L."/>
        </authorList>
    </citation>
    <scope>NUCLEOTIDE SEQUENCE [LARGE SCALE GENOMIC DNA]</scope>
    <source>
        <strain evidence="5 6">NIH1004</strain>
    </source>
</reference>
<dbReference type="Gene3D" id="3.50.50.60">
    <property type="entry name" value="FAD/NAD(P)-binding domain"/>
    <property type="match status" value="1"/>
</dbReference>
<keyword evidence="4" id="KW-0274">FAD</keyword>
<evidence type="ECO:0000256" key="1">
    <source>
        <dbReference type="ARBA" id="ARBA00001974"/>
    </source>
</evidence>